<accession>A0A433SPU9</accession>
<proteinExistence type="predicted"/>
<comment type="caution">
    <text evidence="1">The sequence shown here is derived from an EMBL/GenBank/DDBJ whole genome shotgun (WGS) entry which is preliminary data.</text>
</comment>
<gene>
    <name evidence="1" type="ORF">EGW08_020963</name>
</gene>
<dbReference type="Proteomes" id="UP000271974">
    <property type="component" value="Unassembled WGS sequence"/>
</dbReference>
<dbReference type="EMBL" id="RQTK01001242">
    <property type="protein sequence ID" value="RUS71271.1"/>
    <property type="molecule type" value="Genomic_DNA"/>
</dbReference>
<evidence type="ECO:0000313" key="1">
    <source>
        <dbReference type="EMBL" id="RUS71271.1"/>
    </source>
</evidence>
<protein>
    <submittedName>
        <fullName evidence="1">Uncharacterized protein</fullName>
    </submittedName>
</protein>
<reference evidence="1 2" key="1">
    <citation type="submission" date="2019-01" db="EMBL/GenBank/DDBJ databases">
        <title>A draft genome assembly of the solar-powered sea slug Elysia chlorotica.</title>
        <authorList>
            <person name="Cai H."/>
            <person name="Li Q."/>
            <person name="Fang X."/>
            <person name="Li J."/>
            <person name="Curtis N.E."/>
            <person name="Altenburger A."/>
            <person name="Shibata T."/>
            <person name="Feng M."/>
            <person name="Maeda T."/>
            <person name="Schwartz J.A."/>
            <person name="Shigenobu S."/>
            <person name="Lundholm N."/>
            <person name="Nishiyama T."/>
            <person name="Yang H."/>
            <person name="Hasebe M."/>
            <person name="Li S."/>
            <person name="Pierce S.K."/>
            <person name="Wang J."/>
        </authorList>
    </citation>
    <scope>NUCLEOTIDE SEQUENCE [LARGE SCALE GENOMIC DNA]</scope>
    <source>
        <strain evidence="1">EC2010</strain>
        <tissue evidence="1">Whole organism of an adult</tissue>
    </source>
</reference>
<feature type="non-terminal residue" evidence="1">
    <location>
        <position position="1"/>
    </location>
</feature>
<organism evidence="1 2">
    <name type="scientific">Elysia chlorotica</name>
    <name type="common">Eastern emerald elysia</name>
    <name type="synonym">Sea slug</name>
    <dbReference type="NCBI Taxonomy" id="188477"/>
    <lineage>
        <taxon>Eukaryota</taxon>
        <taxon>Metazoa</taxon>
        <taxon>Spiralia</taxon>
        <taxon>Lophotrochozoa</taxon>
        <taxon>Mollusca</taxon>
        <taxon>Gastropoda</taxon>
        <taxon>Heterobranchia</taxon>
        <taxon>Euthyneura</taxon>
        <taxon>Panpulmonata</taxon>
        <taxon>Sacoglossa</taxon>
        <taxon>Placobranchoidea</taxon>
        <taxon>Plakobranchidae</taxon>
        <taxon>Elysia</taxon>
    </lineage>
</organism>
<feature type="non-terminal residue" evidence="1">
    <location>
        <position position="153"/>
    </location>
</feature>
<evidence type="ECO:0000313" key="2">
    <source>
        <dbReference type="Proteomes" id="UP000271974"/>
    </source>
</evidence>
<name>A0A433SPU9_ELYCH</name>
<sequence length="153" mass="17050">IYGGFSSLCDINISSQRVYFVVVLFFSSRHETKYIIEFEIHRVCCFDIVFFSSRHETKYIIEIHTRNCDTVDKTEDERLDTCGLAELALDGPSTTGTGVTGCGPALVRMRTHCLTTTSVDTKTGRTHIVYSVSGPSSVTLYRFRNGSRTVCAG</sequence>
<keyword evidence="2" id="KW-1185">Reference proteome</keyword>
<dbReference type="AlphaFoldDB" id="A0A433SPU9"/>